<dbReference type="SUPFAM" id="SSF54427">
    <property type="entry name" value="NTF2-like"/>
    <property type="match status" value="1"/>
</dbReference>
<proteinExistence type="predicted"/>
<dbReference type="Proteomes" id="UP000042997">
    <property type="component" value="Unassembled WGS sequence"/>
</dbReference>
<dbReference type="Pfam" id="PF12680">
    <property type="entry name" value="SnoaL_2"/>
    <property type="match status" value="1"/>
</dbReference>
<organism evidence="1 2">
    <name type="scientific">Rhodococcus ruber</name>
    <dbReference type="NCBI Taxonomy" id="1830"/>
    <lineage>
        <taxon>Bacteria</taxon>
        <taxon>Bacillati</taxon>
        <taxon>Actinomycetota</taxon>
        <taxon>Actinomycetes</taxon>
        <taxon>Mycobacteriales</taxon>
        <taxon>Nocardiaceae</taxon>
        <taxon>Rhodococcus</taxon>
    </lineage>
</organism>
<dbReference type="Gene3D" id="3.10.450.50">
    <property type="match status" value="1"/>
</dbReference>
<evidence type="ECO:0000313" key="1">
    <source>
        <dbReference type="EMBL" id="CDZ87354.1"/>
    </source>
</evidence>
<dbReference type="PANTHER" id="PTHR41252">
    <property type="entry name" value="BLR2505 PROTEIN"/>
    <property type="match status" value="1"/>
</dbReference>
<name>A0A098BF65_9NOCA</name>
<accession>A0A098BF65</accession>
<evidence type="ECO:0000313" key="2">
    <source>
        <dbReference type="Proteomes" id="UP000042997"/>
    </source>
</evidence>
<dbReference type="PANTHER" id="PTHR41252:SF1">
    <property type="entry name" value="BLR2505 PROTEIN"/>
    <property type="match status" value="1"/>
</dbReference>
<dbReference type="OrthoDB" id="6657864at2"/>
<dbReference type="eggNOG" id="COG3631">
    <property type="taxonomic scope" value="Bacteria"/>
</dbReference>
<dbReference type="EMBL" id="CCSD01000032">
    <property type="protein sequence ID" value="CDZ87354.1"/>
    <property type="molecule type" value="Genomic_DNA"/>
</dbReference>
<protein>
    <submittedName>
        <fullName evidence="1">Uncharacterized protein</fullName>
    </submittedName>
</protein>
<sequence>MDNVATAGSLEAANKKLVAEFMEVFTSGDVEAILGYLAPTATWWVAGTIDGISGTKTKEEFREMLSGLSATTRTGAIALTPRAWTAEGDRVAVETESYSEMANGRVYNNLYHFVFEIRDGLIQSVKEYLDTEHTRAVFLAP</sequence>
<dbReference type="InterPro" id="IPR032710">
    <property type="entry name" value="NTF2-like_dom_sf"/>
</dbReference>
<reference evidence="1 2" key="1">
    <citation type="journal article" date="2014" name="Genome Announc.">
        <title>Draft Genome Sequence of Propane- and Butane-Oxidizing Actinobacterium Rhodococcus ruber IEGM 231.</title>
        <authorList>
            <person name="Ivshina I.B."/>
            <person name="Kuyukina M.S."/>
            <person name="Krivoruchko A.V."/>
            <person name="Barbe V."/>
            <person name="Fischer C."/>
        </authorList>
    </citation>
    <scope>NUCLEOTIDE SEQUENCE [LARGE SCALE GENOMIC DNA]</scope>
</reference>
<dbReference type="InterPro" id="IPR037401">
    <property type="entry name" value="SnoaL-like"/>
</dbReference>
<dbReference type="AlphaFoldDB" id="A0A098BF65"/>
<gene>
    <name evidence="1" type="ORF">RHRU231_230182</name>
</gene>
<dbReference type="RefSeq" id="WP_017679954.1">
    <property type="nucleotide sequence ID" value="NZ_CP024890.1"/>
</dbReference>